<dbReference type="GO" id="GO:0016706">
    <property type="term" value="F:2-oxoglutarate-dependent dioxygenase activity"/>
    <property type="evidence" value="ECO:0007669"/>
    <property type="project" value="InterPro"/>
</dbReference>
<dbReference type="Ensembl" id="ENSSANT00000000420.1">
    <property type="protein sequence ID" value="ENSSANP00000000363.1"/>
    <property type="gene ID" value="ENSSANG00000000267.1"/>
</dbReference>
<dbReference type="InterPro" id="IPR000477">
    <property type="entry name" value="RT_dom"/>
</dbReference>
<reference evidence="2" key="1">
    <citation type="submission" date="2025-08" db="UniProtKB">
        <authorList>
            <consortium name="Ensembl"/>
        </authorList>
    </citation>
    <scope>IDENTIFICATION</scope>
</reference>
<dbReference type="PANTHER" id="PTHR33332">
    <property type="entry name" value="REVERSE TRANSCRIPTASE DOMAIN-CONTAINING PROTEIN"/>
    <property type="match status" value="1"/>
</dbReference>
<dbReference type="PROSITE" id="PS50878">
    <property type="entry name" value="RT_POL"/>
    <property type="match status" value="1"/>
</dbReference>
<dbReference type="Proteomes" id="UP000472260">
    <property type="component" value="Unassembled WGS sequence"/>
</dbReference>
<dbReference type="Pfam" id="PF09004">
    <property type="entry name" value="ALKBH8_N"/>
    <property type="match status" value="1"/>
</dbReference>
<dbReference type="Pfam" id="PF00078">
    <property type="entry name" value="RVT_1"/>
    <property type="match status" value="1"/>
</dbReference>
<keyword evidence="3" id="KW-1185">Reference proteome</keyword>
<dbReference type="GO" id="GO:0008168">
    <property type="term" value="F:methyltransferase activity"/>
    <property type="evidence" value="ECO:0007669"/>
    <property type="project" value="InterPro"/>
</dbReference>
<proteinExistence type="predicted"/>
<name>A0A671K2N1_9TELE</name>
<evidence type="ECO:0000313" key="2">
    <source>
        <dbReference type="Ensembl" id="ENSSANP00000000363.1"/>
    </source>
</evidence>
<organism evidence="2 3">
    <name type="scientific">Sinocyclocheilus anshuiensis</name>
    <dbReference type="NCBI Taxonomy" id="1608454"/>
    <lineage>
        <taxon>Eukaryota</taxon>
        <taxon>Metazoa</taxon>
        <taxon>Chordata</taxon>
        <taxon>Craniata</taxon>
        <taxon>Vertebrata</taxon>
        <taxon>Euteleostomi</taxon>
        <taxon>Actinopterygii</taxon>
        <taxon>Neopterygii</taxon>
        <taxon>Teleostei</taxon>
        <taxon>Ostariophysi</taxon>
        <taxon>Cypriniformes</taxon>
        <taxon>Cyprinidae</taxon>
        <taxon>Cyprininae</taxon>
        <taxon>Sinocyclocheilus</taxon>
    </lineage>
</organism>
<sequence length="318" mass="35989">MLFVDYSSAFNTIVPATLVEKLQNLGLNRSLCSWILDFLTGRSQVVRMGNNTSSPLTLNTGAPQGCVLSPLLYSLYTHDCAATHSSNVIVKFADDTTVIGLITDNDETAYREEVSTLTKWCQENHLSLNINKTKELVVDFRRQSREHTPITIDKTPVERVNSFKFLGVHISEDLTWSTHTNAVLKKAHQRLFFLRRLRKCGMSPSILRTFYTCTVESILTGCITAWFGNSTAGNRKALQRVARTAHHIVGGELPSLQDIYTRRCIRKARRIISDSSHPSHRLLSLLPSGRRLRSIRSRTSRLRDSCFPQAIRLMNNQN</sequence>
<feature type="domain" description="Reverse transcriptase" evidence="1">
    <location>
        <begin position="1"/>
        <end position="170"/>
    </location>
</feature>
<dbReference type="SUPFAM" id="SSF56672">
    <property type="entry name" value="DNA/RNA polymerases"/>
    <property type="match status" value="1"/>
</dbReference>
<evidence type="ECO:0000313" key="3">
    <source>
        <dbReference type="Proteomes" id="UP000472260"/>
    </source>
</evidence>
<protein>
    <recommendedName>
        <fullName evidence="1">Reverse transcriptase domain-containing protein</fullName>
    </recommendedName>
</protein>
<evidence type="ECO:0000259" key="1">
    <source>
        <dbReference type="PROSITE" id="PS50878"/>
    </source>
</evidence>
<reference evidence="2" key="2">
    <citation type="submission" date="2025-09" db="UniProtKB">
        <authorList>
            <consortium name="Ensembl"/>
        </authorList>
    </citation>
    <scope>IDENTIFICATION</scope>
</reference>
<dbReference type="InterPro" id="IPR015095">
    <property type="entry name" value="AlkB_hom8_N"/>
</dbReference>
<dbReference type="AlphaFoldDB" id="A0A671K2N1"/>
<accession>A0A671K2N1</accession>
<dbReference type="InterPro" id="IPR043502">
    <property type="entry name" value="DNA/RNA_pol_sf"/>
</dbReference>